<reference evidence="3" key="1">
    <citation type="journal article" date="2015" name="Proc. Natl. Acad. Sci. U.S.A.">
        <title>Genome sequence of the Asian Tiger mosquito, Aedes albopictus, reveals insights into its biology, genetics, and evolution.</title>
        <authorList>
            <person name="Chen X.G."/>
            <person name="Jiang X."/>
            <person name="Gu J."/>
            <person name="Xu M."/>
            <person name="Wu Y."/>
            <person name="Deng Y."/>
            <person name="Zhang C."/>
            <person name="Bonizzoni M."/>
            <person name="Dermauw W."/>
            <person name="Vontas J."/>
            <person name="Armbruster P."/>
            <person name="Huang X."/>
            <person name="Yang Y."/>
            <person name="Zhang H."/>
            <person name="He W."/>
            <person name="Peng H."/>
            <person name="Liu Y."/>
            <person name="Wu K."/>
            <person name="Chen J."/>
            <person name="Lirakis M."/>
            <person name="Topalis P."/>
            <person name="Van Leeuwen T."/>
            <person name="Hall A.B."/>
            <person name="Jiang X."/>
            <person name="Thorpe C."/>
            <person name="Mueller R.L."/>
            <person name="Sun C."/>
            <person name="Waterhouse R.M."/>
            <person name="Yan G."/>
            <person name="Tu Z.J."/>
            <person name="Fang X."/>
            <person name="James A.A."/>
        </authorList>
    </citation>
    <scope>NUCLEOTIDE SEQUENCE [LARGE SCALE GENOMIC DNA]</scope>
    <source>
        <strain evidence="3">Foshan</strain>
    </source>
</reference>
<feature type="compositionally biased region" description="Basic and acidic residues" evidence="1">
    <location>
        <begin position="359"/>
        <end position="369"/>
    </location>
</feature>
<feature type="compositionally biased region" description="Basic residues" evidence="1">
    <location>
        <begin position="190"/>
        <end position="200"/>
    </location>
</feature>
<proteinExistence type="predicted"/>
<dbReference type="GeneID" id="109423336"/>
<sequence length="500" mass="56083">MSNRQTPSNDEMEIAEAKNPLADLLYDYTAQAMTTRAGNYMYHRIDACLAVVEKTAKWSLPQSPPPSEEDTSKMNISPPPLIRPLPWILFLPALIALRLVRVSLSFIALLIGKQPVYPATMVSFLQSRRRKLRALKYRGQKIQRMKRAELESEQGHEQAAKTWLDRITFPLRYIICLRAVRPGTSTNQREHHHHHHHHQRQSRDANNEVANDGDESSRANPRDETARRGKRNVHERDADDSGSSFDASVQELLEKYANEDGDSSYHMSDSASSSETDSFISGSDISATEATDVAKENDSKKAKKESNGHVTPPEKKPGVSQKPPQPKKRSSLNAANNDKSEEKPKPSATAEAAASNGKVEPKDEPKEESQTEATQKPIKPTSDATENIDNKPATQNNSAKADSSEDSTKPDIQNSKNPSPTTTKEVKNNPQQKNMQQQQQQPNQKSQQNPHQQQQTATVNGGGGGGKKHKRPHHQHSQQNQHQLHQQQQQQQQHQQQQQY</sequence>
<feature type="compositionally biased region" description="Basic residues" evidence="1">
    <location>
        <begin position="466"/>
        <end position="476"/>
    </location>
</feature>
<evidence type="ECO:0000256" key="1">
    <source>
        <dbReference type="SAM" id="MobiDB-lite"/>
    </source>
</evidence>
<evidence type="ECO:0000313" key="3">
    <source>
        <dbReference type="Proteomes" id="UP000069940"/>
    </source>
</evidence>
<accession>A0ABM1ZCK9</accession>
<feature type="region of interest" description="Disordered" evidence="1">
    <location>
        <begin position="184"/>
        <end position="245"/>
    </location>
</feature>
<dbReference type="RefSeq" id="XP_019553823.3">
    <property type="nucleotide sequence ID" value="XM_019698278.3"/>
</dbReference>
<feature type="compositionally biased region" description="Low complexity" evidence="1">
    <location>
        <begin position="477"/>
        <end position="500"/>
    </location>
</feature>
<reference evidence="2" key="2">
    <citation type="submission" date="2025-05" db="UniProtKB">
        <authorList>
            <consortium name="EnsemblMetazoa"/>
        </authorList>
    </citation>
    <scope>IDENTIFICATION</scope>
    <source>
        <strain evidence="2">Foshan</strain>
    </source>
</reference>
<feature type="compositionally biased region" description="Basic and acidic residues" evidence="1">
    <location>
        <begin position="292"/>
        <end position="317"/>
    </location>
</feature>
<feature type="compositionally biased region" description="Polar residues" evidence="1">
    <location>
        <begin position="382"/>
        <end position="401"/>
    </location>
</feature>
<evidence type="ECO:0000313" key="2">
    <source>
        <dbReference type="EnsemblMetazoa" id="AALFPA23_017236.P25121"/>
    </source>
</evidence>
<dbReference type="Pfam" id="PF16091">
    <property type="entry name" value="DUF4820"/>
    <property type="match status" value="1"/>
</dbReference>
<feature type="compositionally biased region" description="Low complexity" evidence="1">
    <location>
        <begin position="428"/>
        <end position="455"/>
    </location>
</feature>
<protein>
    <submittedName>
        <fullName evidence="2">Uncharacterized protein</fullName>
    </submittedName>
</protein>
<feature type="compositionally biased region" description="Basic and acidic residues" evidence="1">
    <location>
        <begin position="215"/>
        <end position="239"/>
    </location>
</feature>
<organism evidence="2 3">
    <name type="scientific">Aedes albopictus</name>
    <name type="common">Asian tiger mosquito</name>
    <name type="synonym">Stegomyia albopicta</name>
    <dbReference type="NCBI Taxonomy" id="7160"/>
    <lineage>
        <taxon>Eukaryota</taxon>
        <taxon>Metazoa</taxon>
        <taxon>Ecdysozoa</taxon>
        <taxon>Arthropoda</taxon>
        <taxon>Hexapoda</taxon>
        <taxon>Insecta</taxon>
        <taxon>Pterygota</taxon>
        <taxon>Neoptera</taxon>
        <taxon>Endopterygota</taxon>
        <taxon>Diptera</taxon>
        <taxon>Nematocera</taxon>
        <taxon>Culicoidea</taxon>
        <taxon>Culicidae</taxon>
        <taxon>Culicinae</taxon>
        <taxon>Aedini</taxon>
        <taxon>Aedes</taxon>
        <taxon>Stegomyia</taxon>
    </lineage>
</organism>
<dbReference type="Proteomes" id="UP000069940">
    <property type="component" value="Unassembled WGS sequence"/>
</dbReference>
<dbReference type="EnsemblMetazoa" id="AALFPA23_017236.R25121">
    <property type="protein sequence ID" value="AALFPA23_017236.P25121"/>
    <property type="gene ID" value="AALFPA23_017236"/>
</dbReference>
<feature type="compositionally biased region" description="Polar residues" evidence="1">
    <location>
        <begin position="410"/>
        <end position="423"/>
    </location>
</feature>
<dbReference type="InterPro" id="IPR032150">
    <property type="entry name" value="DUF4820"/>
</dbReference>
<name>A0ABM1ZCK9_AEDAL</name>
<feature type="region of interest" description="Disordered" evidence="1">
    <location>
        <begin position="258"/>
        <end position="500"/>
    </location>
</feature>
<feature type="compositionally biased region" description="Low complexity" evidence="1">
    <location>
        <begin position="264"/>
        <end position="281"/>
    </location>
</feature>
<keyword evidence="3" id="KW-1185">Reference proteome</keyword>